<evidence type="ECO:0000313" key="13">
    <source>
        <dbReference type="Proteomes" id="UP000796880"/>
    </source>
</evidence>
<organism evidence="12 13">
    <name type="scientific">Rhamnella rubrinervis</name>
    <dbReference type="NCBI Taxonomy" id="2594499"/>
    <lineage>
        <taxon>Eukaryota</taxon>
        <taxon>Viridiplantae</taxon>
        <taxon>Streptophyta</taxon>
        <taxon>Embryophyta</taxon>
        <taxon>Tracheophyta</taxon>
        <taxon>Spermatophyta</taxon>
        <taxon>Magnoliopsida</taxon>
        <taxon>eudicotyledons</taxon>
        <taxon>Gunneridae</taxon>
        <taxon>Pentapetalae</taxon>
        <taxon>rosids</taxon>
        <taxon>fabids</taxon>
        <taxon>Rosales</taxon>
        <taxon>Rhamnaceae</taxon>
        <taxon>rhamnoid group</taxon>
        <taxon>Rhamneae</taxon>
        <taxon>Rhamnella</taxon>
    </lineage>
</organism>
<dbReference type="InterPro" id="IPR049808">
    <property type="entry name" value="CONSTANS-like_Bbox1"/>
</dbReference>
<evidence type="ECO:0000256" key="5">
    <source>
        <dbReference type="ARBA" id="ARBA00022771"/>
    </source>
</evidence>
<dbReference type="InterPro" id="IPR000315">
    <property type="entry name" value="Znf_B-box"/>
</dbReference>
<proteinExistence type="inferred from homology"/>
<dbReference type="EMBL" id="VOIH02000006">
    <property type="protein sequence ID" value="KAF3443731.1"/>
    <property type="molecule type" value="Genomic_DNA"/>
</dbReference>
<dbReference type="GO" id="GO:0008270">
    <property type="term" value="F:zinc ion binding"/>
    <property type="evidence" value="ECO:0007669"/>
    <property type="project" value="UniProtKB-KW"/>
</dbReference>
<evidence type="ECO:0000259" key="11">
    <source>
        <dbReference type="PROSITE" id="PS51017"/>
    </source>
</evidence>
<keyword evidence="13" id="KW-1185">Reference proteome</keyword>
<feature type="domain" description="B box-type" evidence="10">
    <location>
        <begin position="43"/>
        <end position="88"/>
    </location>
</feature>
<sequence length="456" mass="49577">MEPLCEFCGVVRAVVYCKSDSARLCLHCDGCVHSANSLSRRHPRSLLCDKCNAQPAITRCMEDKVFLCQSCDWNANGCVAMGHQRQTLNCYTGCPSMAEFSRIWSSVLDLSSLSSSIGAFPTNENCISSSVEPRNNDGGGFGMVTAKLNDPEPCLKYEPWMESSSVVPPNPNYMLYCRDQAPLFPGESNLPKDLGIHDDDLCEAFNMDDVPLNFENGDEILSNEQGPSRYHFEDAGLDCLLMEKNLSVTESNGPIENAIEASSSGQKECATFQSSCVGGSASLMHAMNASSNCMLLNPACTRNINLGFPAGQVHSSMSLSLSNVTGESSAADYQDCGLSPAFLAGESWESALEASCPQARDKAKMRYNEKKKTRTFGKQIRYASRKARADTRKRVKGRFVKAGVAISLIGLMILSSFQRGIAHGAFDFHPPIVHVVYSSDADPPLAFAVTFPIIPN</sequence>
<dbReference type="AlphaFoldDB" id="A0A8K0H103"/>
<evidence type="ECO:0000256" key="8">
    <source>
        <dbReference type="PROSITE-ProRule" id="PRU00024"/>
    </source>
</evidence>
<evidence type="ECO:0000256" key="7">
    <source>
        <dbReference type="ARBA" id="ARBA00023242"/>
    </source>
</evidence>
<name>A0A8K0H103_9ROSA</name>
<keyword evidence="4" id="KW-0677">Repeat</keyword>
<evidence type="ECO:0000256" key="1">
    <source>
        <dbReference type="ARBA" id="ARBA00004123"/>
    </source>
</evidence>
<evidence type="ECO:0000313" key="12">
    <source>
        <dbReference type="EMBL" id="KAF3443731.1"/>
    </source>
</evidence>
<dbReference type="CDD" id="cd19821">
    <property type="entry name" value="Bbox1_BBX-like"/>
    <property type="match status" value="1"/>
</dbReference>
<evidence type="ECO:0000256" key="6">
    <source>
        <dbReference type="ARBA" id="ARBA00022833"/>
    </source>
</evidence>
<comment type="similarity">
    <text evidence="2">Belongs to the CONSTANS family.</text>
</comment>
<evidence type="ECO:0000256" key="9">
    <source>
        <dbReference type="PROSITE-ProRule" id="PRU00357"/>
    </source>
</evidence>
<evidence type="ECO:0000256" key="3">
    <source>
        <dbReference type="ARBA" id="ARBA00022723"/>
    </source>
</evidence>
<dbReference type="PANTHER" id="PTHR31717">
    <property type="entry name" value="ZINC FINGER PROTEIN CONSTANS-LIKE 10"/>
    <property type="match status" value="1"/>
</dbReference>
<evidence type="ECO:0000259" key="10">
    <source>
        <dbReference type="PROSITE" id="PS50119"/>
    </source>
</evidence>
<keyword evidence="5 8" id="KW-0863">Zinc-finger</keyword>
<keyword evidence="7 9" id="KW-0539">Nucleus</keyword>
<keyword evidence="3" id="KW-0479">Metal-binding</keyword>
<dbReference type="InterPro" id="IPR010402">
    <property type="entry name" value="CCT_domain"/>
</dbReference>
<comment type="caution">
    <text evidence="12">The sequence shown here is derived from an EMBL/GenBank/DDBJ whole genome shotgun (WGS) entry which is preliminary data.</text>
</comment>
<keyword evidence="6" id="KW-0862">Zinc</keyword>
<evidence type="ECO:0000256" key="2">
    <source>
        <dbReference type="ARBA" id="ARBA00010024"/>
    </source>
</evidence>
<dbReference type="PROSITE" id="PS50119">
    <property type="entry name" value="ZF_BBOX"/>
    <property type="match status" value="2"/>
</dbReference>
<reference evidence="12" key="1">
    <citation type="submission" date="2020-03" db="EMBL/GenBank/DDBJ databases">
        <title>A high-quality chromosome-level genome assembly of a woody plant with both climbing and erect habits, Rhamnella rubrinervis.</title>
        <authorList>
            <person name="Lu Z."/>
            <person name="Yang Y."/>
            <person name="Zhu X."/>
            <person name="Sun Y."/>
        </authorList>
    </citation>
    <scope>NUCLEOTIDE SEQUENCE</scope>
    <source>
        <strain evidence="12">BYM</strain>
        <tissue evidence="12">Leaf</tissue>
    </source>
</reference>
<dbReference type="Pfam" id="PF06203">
    <property type="entry name" value="CCT"/>
    <property type="match status" value="1"/>
</dbReference>
<dbReference type="PROSITE" id="PS51017">
    <property type="entry name" value="CCT"/>
    <property type="match status" value="1"/>
</dbReference>
<dbReference type="GO" id="GO:0006355">
    <property type="term" value="P:regulation of DNA-templated transcription"/>
    <property type="evidence" value="ECO:0007669"/>
    <property type="project" value="UniProtKB-ARBA"/>
</dbReference>
<gene>
    <name evidence="12" type="ORF">FNV43_RR13421</name>
</gene>
<evidence type="ECO:0000256" key="4">
    <source>
        <dbReference type="ARBA" id="ARBA00022737"/>
    </source>
</evidence>
<dbReference type="Proteomes" id="UP000796880">
    <property type="component" value="Unassembled WGS sequence"/>
</dbReference>
<comment type="subcellular location">
    <subcellularLocation>
        <location evidence="1 9">Nucleus</location>
    </subcellularLocation>
</comment>
<protein>
    <submittedName>
        <fullName evidence="12">Uncharacterized protein</fullName>
    </submittedName>
</protein>
<feature type="domain" description="B box-type" evidence="10">
    <location>
        <begin position="1"/>
        <end position="47"/>
    </location>
</feature>
<dbReference type="OrthoDB" id="153872at2759"/>
<feature type="domain" description="CCT" evidence="11">
    <location>
        <begin position="360"/>
        <end position="402"/>
    </location>
</feature>
<dbReference type="SMART" id="SM00336">
    <property type="entry name" value="BBOX"/>
    <property type="match status" value="1"/>
</dbReference>
<dbReference type="PANTHER" id="PTHR31717:SF46">
    <property type="entry name" value="CCT MOTIF FAMILY PROTEIN-RELATED"/>
    <property type="match status" value="1"/>
</dbReference>
<dbReference type="GO" id="GO:0005634">
    <property type="term" value="C:nucleus"/>
    <property type="evidence" value="ECO:0007669"/>
    <property type="project" value="UniProtKB-SubCell"/>
</dbReference>
<accession>A0A8K0H103</accession>